<evidence type="ECO:0000256" key="1">
    <source>
        <dbReference type="ARBA" id="ARBA00004651"/>
    </source>
</evidence>
<dbReference type="InterPro" id="IPR051211">
    <property type="entry name" value="PG_lysyltransferase"/>
</dbReference>
<feature type="compositionally biased region" description="Low complexity" evidence="6">
    <location>
        <begin position="585"/>
        <end position="603"/>
    </location>
</feature>
<name>A0A494W7D6_9SPHN</name>
<feature type="region of interest" description="Disordered" evidence="6">
    <location>
        <begin position="514"/>
        <end position="540"/>
    </location>
</feature>
<dbReference type="InterPro" id="IPR024320">
    <property type="entry name" value="LPG_synthase_C"/>
</dbReference>
<feature type="transmembrane region" description="Helical" evidence="7">
    <location>
        <begin position="203"/>
        <end position="225"/>
    </location>
</feature>
<dbReference type="Proteomes" id="UP000279959">
    <property type="component" value="Plasmid pSAMIE_3"/>
</dbReference>
<feature type="transmembrane region" description="Helical" evidence="7">
    <location>
        <begin position="6"/>
        <end position="28"/>
    </location>
</feature>
<gene>
    <name evidence="9" type="ORF">SAMIE_3001700</name>
</gene>
<dbReference type="PANTHER" id="PTHR34697:SF2">
    <property type="entry name" value="PHOSPHATIDYLGLYCEROL LYSYLTRANSFERASE"/>
    <property type="match status" value="1"/>
</dbReference>
<keyword evidence="4 7" id="KW-1133">Transmembrane helix</keyword>
<comment type="subcellular location">
    <subcellularLocation>
        <location evidence="1">Cell membrane</location>
        <topology evidence="1">Multi-pass membrane protein</topology>
    </subcellularLocation>
</comment>
<dbReference type="GO" id="GO:0005886">
    <property type="term" value="C:plasma membrane"/>
    <property type="evidence" value="ECO:0007669"/>
    <property type="project" value="UniProtKB-SubCell"/>
</dbReference>
<feature type="transmembrane region" description="Helical" evidence="7">
    <location>
        <begin position="448"/>
        <end position="469"/>
    </location>
</feature>
<keyword evidence="2" id="KW-1003">Cell membrane</keyword>
<evidence type="ECO:0000313" key="10">
    <source>
        <dbReference type="Proteomes" id="UP000279959"/>
    </source>
</evidence>
<feature type="transmembrane region" description="Helical" evidence="7">
    <location>
        <begin position="320"/>
        <end position="342"/>
    </location>
</feature>
<feature type="compositionally biased region" description="Low complexity" evidence="6">
    <location>
        <begin position="520"/>
        <end position="530"/>
    </location>
</feature>
<dbReference type="InterPro" id="IPR016181">
    <property type="entry name" value="Acyl_CoA_acyltransferase"/>
</dbReference>
<accession>A0A494W7D6</accession>
<evidence type="ECO:0000256" key="7">
    <source>
        <dbReference type="SAM" id="Phobius"/>
    </source>
</evidence>
<dbReference type="EMBL" id="AP018666">
    <property type="protein sequence ID" value="BBE00464.1"/>
    <property type="molecule type" value="Genomic_DNA"/>
</dbReference>
<evidence type="ECO:0000256" key="3">
    <source>
        <dbReference type="ARBA" id="ARBA00022692"/>
    </source>
</evidence>
<evidence type="ECO:0000313" key="9">
    <source>
        <dbReference type="EMBL" id="BBE00464.1"/>
    </source>
</evidence>
<feature type="transmembrane region" description="Helical" evidence="7">
    <location>
        <begin position="354"/>
        <end position="387"/>
    </location>
</feature>
<feature type="domain" description="Phosphatidylglycerol lysyltransferase C-terminal" evidence="8">
    <location>
        <begin position="653"/>
        <end position="820"/>
    </location>
</feature>
<feature type="compositionally biased region" description="Basic and acidic residues" evidence="6">
    <location>
        <begin position="566"/>
        <end position="583"/>
    </location>
</feature>
<keyword evidence="3 7" id="KW-0812">Transmembrane</keyword>
<organism evidence="9 10">
    <name type="scientific">Sphingobium amiense</name>
    <dbReference type="NCBI Taxonomy" id="135719"/>
    <lineage>
        <taxon>Bacteria</taxon>
        <taxon>Pseudomonadati</taxon>
        <taxon>Pseudomonadota</taxon>
        <taxon>Alphaproteobacteria</taxon>
        <taxon>Sphingomonadales</taxon>
        <taxon>Sphingomonadaceae</taxon>
        <taxon>Sphingobium</taxon>
    </lineage>
</organism>
<feature type="region of interest" description="Disordered" evidence="6">
    <location>
        <begin position="562"/>
        <end position="615"/>
    </location>
</feature>
<feature type="transmembrane region" description="Helical" evidence="7">
    <location>
        <begin position="161"/>
        <end position="182"/>
    </location>
</feature>
<dbReference type="PANTHER" id="PTHR34697">
    <property type="entry name" value="PHOSPHATIDYLGLYCEROL LYSYLTRANSFERASE"/>
    <property type="match status" value="1"/>
</dbReference>
<keyword evidence="9" id="KW-0614">Plasmid</keyword>
<proteinExistence type="predicted"/>
<evidence type="ECO:0000256" key="5">
    <source>
        <dbReference type="ARBA" id="ARBA00023136"/>
    </source>
</evidence>
<evidence type="ECO:0000259" key="8">
    <source>
        <dbReference type="Pfam" id="PF09924"/>
    </source>
</evidence>
<dbReference type="AlphaFoldDB" id="A0A494W7D6"/>
<sequence length="841" mass="90183">MDRLKSIVPVAVVLLLAAMGFFALSHLLREVHMHDIRAAWAQVGVLHLLAAAGLTAISYLALTLYDVLALRAIDRPLPYRVAALASFTSYTLSHNLGLALFTGGSARYRIYSAHGLGAGDVGRVVAIAGLTFWGGVFTLAGAMLALFPGGPGFAGFAPSPWVWRASGLALLALIIGALAWSGPAGRTVRIWKWDLRIPGYRTAFAQLGVATVDLMAASAALLVLVPGASLADWPVFFIGYILAIIAVLVTHVPGGLGVFEAVIVAALPATPRPELVAALLGYRLVYYILPLLIAGVIIAVQEGARWRRPMAATLHGAQTIASGIAPTLVAALVFLGGMVLLVSGALPAEHDRMAALAAILPLPLVEISHLAGSVVGAALLLVSAGLYRRLDGAAWLTGLLLLIGALVSLAKGLDYEEAILMLLLAGVLRWTRGAFYRQTRLTQEVLTPSWLASVALMIGLPIWVGFFAYKRVPYSTDLFWRFSEHGDASRFLRASLGVGLALAASRCGGCCAGPRGGPGARQPRAAAGRSDGADAPHRRQSRLYGRQALPVLALGPRLRHVPGARGKLDRDGRSGRRSCRMERTPLAAARRGGRRAGPAAALPDQPAGLAHGDRPGLADRQIWRRSAGRSYHLHARHAGGQAAALCGAPRGEEGARFAIIARDELAAHLPRLQEISESWLREKGHREKGFSVGRFDPAYLARFDCAVVLREEKIVAFANVWATQDRTELSIDLMRHDADMPYGTMDYLFVRLMQWGHGQGYRWFTLGLAPLSGLEARRLAPLWARLGALLYHHGQALYGFEGLRSYKEKFSPVWEPRFIAGPQGPALARALFDLQALIGGK</sequence>
<evidence type="ECO:0000256" key="6">
    <source>
        <dbReference type="SAM" id="MobiDB-lite"/>
    </source>
</evidence>
<feature type="transmembrane region" description="Helical" evidence="7">
    <location>
        <begin position="279"/>
        <end position="300"/>
    </location>
</feature>
<reference evidence="9 10" key="1">
    <citation type="submission" date="2018-05" db="EMBL/GenBank/DDBJ databases">
        <title>Complete Genome Sequence of the Nonylphenol-Degrading Bacterium Sphingobium amiense DSM 16289T.</title>
        <authorList>
            <person name="Ootsuka M."/>
            <person name="Nishizawa T."/>
            <person name="Ohta H."/>
        </authorList>
    </citation>
    <scope>NUCLEOTIDE SEQUENCE [LARGE SCALE GENOMIC DNA]</scope>
    <source>
        <strain evidence="9 10">DSM 16289</strain>
        <plasmid evidence="10">psamie_3 dna</plasmid>
    </source>
</reference>
<feature type="transmembrane region" description="Helical" evidence="7">
    <location>
        <begin position="124"/>
        <end position="149"/>
    </location>
</feature>
<evidence type="ECO:0000256" key="2">
    <source>
        <dbReference type="ARBA" id="ARBA00022475"/>
    </source>
</evidence>
<protein>
    <submittedName>
        <fullName evidence="9">Bifunctional lysylphosphatidylglycerol flippase/synthetase</fullName>
    </submittedName>
</protein>
<feature type="transmembrane region" description="Helical" evidence="7">
    <location>
        <begin position="237"/>
        <end position="267"/>
    </location>
</feature>
<dbReference type="Pfam" id="PF09924">
    <property type="entry name" value="LPG_synthase_C"/>
    <property type="match status" value="1"/>
</dbReference>
<feature type="transmembrane region" description="Helical" evidence="7">
    <location>
        <begin position="81"/>
        <end position="103"/>
    </location>
</feature>
<dbReference type="KEGG" id="sami:SAMIE_3001700"/>
<dbReference type="GO" id="GO:0016755">
    <property type="term" value="F:aminoacyltransferase activity"/>
    <property type="evidence" value="ECO:0007669"/>
    <property type="project" value="TreeGrafter"/>
</dbReference>
<keyword evidence="5 7" id="KW-0472">Membrane</keyword>
<keyword evidence="10" id="KW-1185">Reference proteome</keyword>
<dbReference type="GO" id="GO:0055091">
    <property type="term" value="P:phospholipid homeostasis"/>
    <property type="evidence" value="ECO:0007669"/>
    <property type="project" value="TreeGrafter"/>
</dbReference>
<dbReference type="SUPFAM" id="SSF55729">
    <property type="entry name" value="Acyl-CoA N-acyltransferases (Nat)"/>
    <property type="match status" value="1"/>
</dbReference>
<evidence type="ECO:0000256" key="4">
    <source>
        <dbReference type="ARBA" id="ARBA00022989"/>
    </source>
</evidence>
<feature type="transmembrane region" description="Helical" evidence="7">
    <location>
        <begin position="393"/>
        <end position="411"/>
    </location>
</feature>
<feature type="transmembrane region" description="Helical" evidence="7">
    <location>
        <begin position="40"/>
        <end position="61"/>
    </location>
</feature>
<geneLocation type="plasmid" evidence="10">
    <name>psamie_3 dna</name>
</geneLocation>